<name>K7FVA0_PELSI</name>
<reference evidence="21" key="3">
    <citation type="submission" date="2025-08" db="UniProtKB">
        <authorList>
            <consortium name="Ensembl"/>
        </authorList>
    </citation>
    <scope>IDENTIFICATION</scope>
</reference>
<dbReference type="InterPro" id="IPR001740">
    <property type="entry name" value="GPCR_2_EMR1-like_rcpt"/>
</dbReference>
<comment type="subcellular location">
    <subcellularLocation>
        <location evidence="1">Cell membrane</location>
        <topology evidence="1">Multi-pass membrane protein</topology>
    </subcellularLocation>
</comment>
<dbReference type="PANTHER" id="PTHR12011:SF433">
    <property type="entry name" value="ADHESION G PROTEIN-COUPLED RECEPTOR E1-LIKE-RELATED"/>
    <property type="match status" value="1"/>
</dbReference>
<keyword evidence="13" id="KW-0675">Receptor</keyword>
<feature type="domain" description="EGF-like" evidence="18">
    <location>
        <begin position="56"/>
        <end position="96"/>
    </location>
</feature>
<keyword evidence="4 16" id="KW-0245">EGF-like domain</keyword>
<keyword evidence="5 17" id="KW-0812">Transmembrane</keyword>
<organism evidence="21 22">
    <name type="scientific">Pelodiscus sinensis</name>
    <name type="common">Chinese softshell turtle</name>
    <name type="synonym">Trionyx sinensis</name>
    <dbReference type="NCBI Taxonomy" id="13735"/>
    <lineage>
        <taxon>Eukaryota</taxon>
        <taxon>Metazoa</taxon>
        <taxon>Chordata</taxon>
        <taxon>Craniata</taxon>
        <taxon>Vertebrata</taxon>
        <taxon>Euteleostomi</taxon>
        <taxon>Archelosauria</taxon>
        <taxon>Testudinata</taxon>
        <taxon>Testudines</taxon>
        <taxon>Cryptodira</taxon>
        <taxon>Trionychia</taxon>
        <taxon>Trionychidae</taxon>
        <taxon>Pelodiscus</taxon>
    </lineage>
</organism>
<feature type="domain" description="EGF-like" evidence="18">
    <location>
        <begin position="150"/>
        <end position="188"/>
    </location>
</feature>
<dbReference type="GO" id="GO:0005886">
    <property type="term" value="C:plasma membrane"/>
    <property type="evidence" value="ECO:0007669"/>
    <property type="project" value="UniProtKB-SubCell"/>
</dbReference>
<dbReference type="PRINTS" id="PR01128">
    <property type="entry name" value="EMR1HORMONER"/>
</dbReference>
<dbReference type="SUPFAM" id="SSF57196">
    <property type="entry name" value="EGF/Laminin"/>
    <property type="match status" value="5"/>
</dbReference>
<keyword evidence="14" id="KW-0325">Glycoprotein</keyword>
<keyword evidence="6" id="KW-0732">Signal</keyword>
<feature type="domain" description="EGF-like" evidence="18">
    <location>
        <begin position="339"/>
        <end position="377"/>
    </location>
</feature>
<dbReference type="Gene3D" id="1.20.1070.10">
    <property type="entry name" value="Rhodopsin 7-helix transmembrane proteins"/>
    <property type="match status" value="1"/>
</dbReference>
<evidence type="ECO:0000259" key="20">
    <source>
        <dbReference type="PROSITE" id="PS50261"/>
    </source>
</evidence>
<feature type="transmembrane region" description="Helical" evidence="17">
    <location>
        <begin position="811"/>
        <end position="832"/>
    </location>
</feature>
<proteinExistence type="inferred from homology"/>
<dbReference type="EMBL" id="AGCU01143493">
    <property type="status" value="NOT_ANNOTATED_CDS"/>
    <property type="molecule type" value="Genomic_DNA"/>
</dbReference>
<evidence type="ECO:0000313" key="22">
    <source>
        <dbReference type="Proteomes" id="UP000007267"/>
    </source>
</evidence>
<dbReference type="AlphaFoldDB" id="K7FVA0"/>
<dbReference type="eggNOG" id="KOG4193">
    <property type="taxonomic scope" value="Eukaryota"/>
</dbReference>
<evidence type="ECO:0000256" key="17">
    <source>
        <dbReference type="SAM" id="Phobius"/>
    </source>
</evidence>
<dbReference type="GO" id="GO:0007166">
    <property type="term" value="P:cell surface receptor signaling pathway"/>
    <property type="evidence" value="ECO:0007669"/>
    <property type="project" value="InterPro"/>
</dbReference>
<reference evidence="22" key="2">
    <citation type="journal article" date="2013" name="Nat. Genet.">
        <title>The draft genomes of soft-shell turtle and green sea turtle yield insights into the development and evolution of the turtle-specific body plan.</title>
        <authorList>
            <person name="Wang Z."/>
            <person name="Pascual-Anaya J."/>
            <person name="Zadissa A."/>
            <person name="Li W."/>
            <person name="Niimura Y."/>
            <person name="Huang Z."/>
            <person name="Li C."/>
            <person name="White S."/>
            <person name="Xiong Z."/>
            <person name="Fang D."/>
            <person name="Wang B."/>
            <person name="Ming Y."/>
            <person name="Chen Y."/>
            <person name="Zheng Y."/>
            <person name="Kuraku S."/>
            <person name="Pignatelli M."/>
            <person name="Herrero J."/>
            <person name="Beal K."/>
            <person name="Nozawa M."/>
            <person name="Li Q."/>
            <person name="Wang J."/>
            <person name="Zhang H."/>
            <person name="Yu L."/>
            <person name="Shigenobu S."/>
            <person name="Wang J."/>
            <person name="Liu J."/>
            <person name="Flicek P."/>
            <person name="Searle S."/>
            <person name="Wang J."/>
            <person name="Kuratani S."/>
            <person name="Yin Y."/>
            <person name="Aken B."/>
            <person name="Zhang G."/>
            <person name="Irie N."/>
        </authorList>
    </citation>
    <scope>NUCLEOTIDE SEQUENCE [LARGE SCALE GENOMIC DNA]</scope>
    <source>
        <strain evidence="22">Daiwa-1</strain>
    </source>
</reference>
<evidence type="ECO:0000256" key="15">
    <source>
        <dbReference type="ARBA" id="ARBA00023224"/>
    </source>
</evidence>
<feature type="domain" description="EGF-like" evidence="18">
    <location>
        <begin position="293"/>
        <end position="331"/>
    </location>
</feature>
<evidence type="ECO:0000256" key="8">
    <source>
        <dbReference type="ARBA" id="ARBA00022837"/>
    </source>
</evidence>
<feature type="transmembrane region" description="Helical" evidence="17">
    <location>
        <begin position="875"/>
        <end position="899"/>
    </location>
</feature>
<dbReference type="PROSITE" id="PS50221">
    <property type="entry name" value="GAIN_B"/>
    <property type="match status" value="1"/>
</dbReference>
<dbReference type="Gene3D" id="2.10.25.10">
    <property type="entry name" value="Laminin"/>
    <property type="match status" value="11"/>
</dbReference>
<dbReference type="InterPro" id="IPR000152">
    <property type="entry name" value="EGF-type_Asp/Asn_hydroxyl_site"/>
</dbReference>
<dbReference type="PANTHER" id="PTHR12011">
    <property type="entry name" value="ADHESION G-PROTEIN COUPLED RECEPTOR"/>
    <property type="match status" value="1"/>
</dbReference>
<dbReference type="OMA" id="QNSSICG"/>
<dbReference type="GO" id="GO:0005509">
    <property type="term" value="F:calcium ion binding"/>
    <property type="evidence" value="ECO:0007669"/>
    <property type="project" value="InterPro"/>
</dbReference>
<feature type="transmembrane region" description="Helical" evidence="17">
    <location>
        <begin position="958"/>
        <end position="983"/>
    </location>
</feature>
<dbReference type="EMBL" id="AGCU01143489">
    <property type="status" value="NOT_ANNOTATED_CDS"/>
    <property type="molecule type" value="Genomic_DNA"/>
</dbReference>
<evidence type="ECO:0000259" key="19">
    <source>
        <dbReference type="PROSITE" id="PS50221"/>
    </source>
</evidence>
<feature type="domain" description="EGF-like" evidence="18">
    <location>
        <begin position="392"/>
        <end position="430"/>
    </location>
</feature>
<dbReference type="Pfam" id="PF01825">
    <property type="entry name" value="GPS"/>
    <property type="match status" value="1"/>
</dbReference>
<reference evidence="22" key="1">
    <citation type="submission" date="2011-10" db="EMBL/GenBank/DDBJ databases">
        <authorList>
            <consortium name="Soft-shell Turtle Genome Consortium"/>
        </authorList>
    </citation>
    <scope>NUCLEOTIDE SEQUENCE [LARGE SCALE GENOMIC DNA]</scope>
    <source>
        <strain evidence="22">Daiwa-1</strain>
    </source>
</reference>
<dbReference type="SMART" id="SM00303">
    <property type="entry name" value="GPS"/>
    <property type="match status" value="1"/>
</dbReference>
<dbReference type="PRINTS" id="PR00249">
    <property type="entry name" value="GPCRSECRETIN"/>
</dbReference>
<dbReference type="InterPro" id="IPR046338">
    <property type="entry name" value="GAIN_dom_sf"/>
</dbReference>
<dbReference type="HOGENOM" id="CLU_002753_3_7_1"/>
<comment type="similarity">
    <text evidence="2">Belongs to the G-protein coupled receptor 2 family. Adhesion G-protein coupled receptor (ADGR) subfamily.</text>
</comment>
<feature type="domain" description="GAIN-B" evidence="19">
    <location>
        <begin position="641"/>
        <end position="804"/>
    </location>
</feature>
<evidence type="ECO:0000256" key="5">
    <source>
        <dbReference type="ARBA" id="ARBA00022692"/>
    </source>
</evidence>
<dbReference type="EMBL" id="AGCU01143492">
    <property type="status" value="NOT_ANNOTATED_CDS"/>
    <property type="molecule type" value="Genomic_DNA"/>
</dbReference>
<keyword evidence="11 17" id="KW-0472">Membrane</keyword>
<feature type="domain" description="EGF-like" evidence="18">
    <location>
        <begin position="4"/>
        <end position="42"/>
    </location>
</feature>
<keyword evidence="22" id="KW-1185">Reference proteome</keyword>
<dbReference type="SMART" id="SM00181">
    <property type="entry name" value="EGF"/>
    <property type="match status" value="11"/>
</dbReference>
<dbReference type="CDD" id="cd15439">
    <property type="entry name" value="7tmB2_EMR"/>
    <property type="match status" value="1"/>
</dbReference>
<dbReference type="GO" id="GO:0004930">
    <property type="term" value="F:G protein-coupled receptor activity"/>
    <property type="evidence" value="ECO:0007669"/>
    <property type="project" value="UniProtKB-KW"/>
</dbReference>
<keyword evidence="3" id="KW-1003">Cell membrane</keyword>
<dbReference type="Proteomes" id="UP000007267">
    <property type="component" value="Unassembled WGS sequence"/>
</dbReference>
<feature type="transmembrane region" description="Helical" evidence="17">
    <location>
        <begin position="919"/>
        <end position="938"/>
    </location>
</feature>
<dbReference type="PROSITE" id="PS50261">
    <property type="entry name" value="G_PROTEIN_RECEP_F2_4"/>
    <property type="match status" value="1"/>
</dbReference>
<reference evidence="21" key="4">
    <citation type="submission" date="2025-09" db="UniProtKB">
        <authorList>
            <consortium name="Ensembl"/>
        </authorList>
    </citation>
    <scope>IDENTIFICATION</scope>
</reference>
<dbReference type="InterPro" id="IPR017983">
    <property type="entry name" value="GPCR_2_secretin-like_CS"/>
</dbReference>
<dbReference type="FunFam" id="2.10.25.10:FF:000038">
    <property type="entry name" value="Fibrillin 2"/>
    <property type="match status" value="10"/>
</dbReference>
<evidence type="ECO:0000256" key="16">
    <source>
        <dbReference type="PROSITE-ProRule" id="PRU00076"/>
    </source>
</evidence>
<feature type="domain" description="G-protein coupled receptors family 2 profile 2" evidence="20">
    <location>
        <begin position="809"/>
        <end position="1051"/>
    </location>
</feature>
<dbReference type="PROSITE" id="PS01186">
    <property type="entry name" value="EGF_2"/>
    <property type="match status" value="1"/>
</dbReference>
<dbReference type="InterPro" id="IPR057244">
    <property type="entry name" value="GAIN_B"/>
</dbReference>
<keyword evidence="10" id="KW-0297">G-protein coupled receptor</keyword>
<dbReference type="SMART" id="SM00179">
    <property type="entry name" value="EGF_CA"/>
    <property type="match status" value="11"/>
</dbReference>
<dbReference type="EMBL" id="AGCU01143488">
    <property type="status" value="NOT_ANNOTATED_CDS"/>
    <property type="molecule type" value="Genomic_DNA"/>
</dbReference>
<evidence type="ECO:0000256" key="12">
    <source>
        <dbReference type="ARBA" id="ARBA00023157"/>
    </source>
</evidence>
<dbReference type="GeneTree" id="ENSGT00940000161354"/>
<feature type="domain" description="EGF-like" evidence="18">
    <location>
        <begin position="241"/>
        <end position="279"/>
    </location>
</feature>
<dbReference type="PROSITE" id="PS50026">
    <property type="entry name" value="EGF_3"/>
    <property type="match status" value="10"/>
</dbReference>
<evidence type="ECO:0000313" key="21">
    <source>
        <dbReference type="Ensembl" id="ENSPSIP00000011960.1"/>
    </source>
</evidence>
<dbReference type="InterPro" id="IPR000203">
    <property type="entry name" value="GPS"/>
</dbReference>
<dbReference type="Gene3D" id="2.60.220.50">
    <property type="match status" value="1"/>
</dbReference>
<dbReference type="Pfam" id="PF00002">
    <property type="entry name" value="7tm_2"/>
    <property type="match status" value="1"/>
</dbReference>
<evidence type="ECO:0000259" key="18">
    <source>
        <dbReference type="PROSITE" id="PS50026"/>
    </source>
</evidence>
<dbReference type="InterPro" id="IPR017981">
    <property type="entry name" value="GPCR_2-like_7TM"/>
</dbReference>
<dbReference type="InterPro" id="IPR009030">
    <property type="entry name" value="Growth_fac_rcpt_cys_sf"/>
</dbReference>
<feature type="disulfide bond" evidence="16">
    <location>
        <begin position="178"/>
        <end position="187"/>
    </location>
</feature>
<feature type="domain" description="EGF-like" evidence="18">
    <location>
        <begin position="444"/>
        <end position="482"/>
    </location>
</feature>
<dbReference type="FunFam" id="1.20.1070.10:FF:000054">
    <property type="entry name" value="Adhesion G protein-coupled receptor E3"/>
    <property type="match status" value="1"/>
</dbReference>
<evidence type="ECO:0000256" key="1">
    <source>
        <dbReference type="ARBA" id="ARBA00004651"/>
    </source>
</evidence>
<evidence type="ECO:0000256" key="14">
    <source>
        <dbReference type="ARBA" id="ARBA00023180"/>
    </source>
</evidence>
<evidence type="ECO:0000256" key="7">
    <source>
        <dbReference type="ARBA" id="ARBA00022737"/>
    </source>
</evidence>
<dbReference type="EMBL" id="AGCU01143491">
    <property type="status" value="NOT_ANNOTATED_CDS"/>
    <property type="molecule type" value="Genomic_DNA"/>
</dbReference>
<evidence type="ECO:0000256" key="11">
    <source>
        <dbReference type="ARBA" id="ARBA00023136"/>
    </source>
</evidence>
<evidence type="ECO:0000256" key="2">
    <source>
        <dbReference type="ARBA" id="ARBA00007343"/>
    </source>
</evidence>
<dbReference type="PROSITE" id="PS00650">
    <property type="entry name" value="G_PROTEIN_RECEP_F2_2"/>
    <property type="match status" value="1"/>
</dbReference>
<keyword evidence="15" id="KW-0807">Transducer</keyword>
<comment type="caution">
    <text evidence="16">Lacks conserved residue(s) required for the propagation of feature annotation.</text>
</comment>
<keyword evidence="9 17" id="KW-1133">Transmembrane helix</keyword>
<dbReference type="InterPro" id="IPR018097">
    <property type="entry name" value="EGF_Ca-bd_CS"/>
</dbReference>
<dbReference type="InterPro" id="IPR049883">
    <property type="entry name" value="NOTCH1_EGF-like"/>
</dbReference>
<evidence type="ECO:0000256" key="10">
    <source>
        <dbReference type="ARBA" id="ARBA00023040"/>
    </source>
</evidence>
<keyword evidence="8" id="KW-0106">Calcium</keyword>
<dbReference type="InterPro" id="IPR001881">
    <property type="entry name" value="EGF-like_Ca-bd_dom"/>
</dbReference>
<keyword evidence="12 16" id="KW-1015">Disulfide bond</keyword>
<accession>K7FVA0</accession>
<dbReference type="Ensembl" id="ENSPSIT00000012018.1">
    <property type="protein sequence ID" value="ENSPSIP00000011960.1"/>
    <property type="gene ID" value="ENSPSIG00000010686.1"/>
</dbReference>
<evidence type="ECO:0000256" key="3">
    <source>
        <dbReference type="ARBA" id="ARBA00022475"/>
    </source>
</evidence>
<dbReference type="CDD" id="cd00054">
    <property type="entry name" value="EGF_CA"/>
    <property type="match status" value="11"/>
</dbReference>
<feature type="transmembrane region" description="Helical" evidence="17">
    <location>
        <begin position="1027"/>
        <end position="1050"/>
    </location>
</feature>
<keyword evidence="7" id="KW-0677">Repeat</keyword>
<dbReference type="EMBL" id="AGCU01143494">
    <property type="status" value="NOT_ANNOTATED_CDS"/>
    <property type="molecule type" value="Genomic_DNA"/>
</dbReference>
<dbReference type="PROSITE" id="PS01187">
    <property type="entry name" value="EGF_CA"/>
    <property type="match status" value="3"/>
</dbReference>
<dbReference type="Pfam" id="PF07645">
    <property type="entry name" value="EGF_CA"/>
    <property type="match status" value="11"/>
</dbReference>
<dbReference type="InterPro" id="IPR000832">
    <property type="entry name" value="GPCR_2_secretin-like"/>
</dbReference>
<feature type="domain" description="EGF-like" evidence="18">
    <location>
        <begin position="191"/>
        <end position="229"/>
    </location>
</feature>
<sequence>SCPEINECSQVPQPCGPNTYCLNHQRSFSCMCEPGYRSSKGDSWLPGSVAPLNCSDIDECSPVPSVCDLHSSCVNTVGSYSCQCQPGYSSPGALCSQDIDECSQNSSICGLHSSCVNTLGNYSCQCKAGHSSPGGNSWKPGDNHTLNCTDIDECSQNSSICGLHSSCVNTLGNYSCQCKAGHSSYKCLCQDIDECSQNSSICGLHSSCVNTLGNYSCQCKAGHSSPGGNSWVMGAESLGLDIDECSQNSSICVLGSFCVNTAGSYSCRCHLGYSSPGGNSWKPDDSHTLNCTDIDECSQNSSICGLHSSCVNTLGNYSCQCKAGHSSPGGNSCFFKQNYIDECSPVPSVCDLHSSCVNTVGSYSCQCQPGYSSPGGNSWKPDDSHSLNCTVDIDECSQNSSICGLHSSCVNTLGNYSCQCNTGYSSPGGNSWKPGENHSLNCTDIDECSQNSSICGLHSSCVNTLGNYSCQCKAGHSSPGFDIDECSQNSSICGLHSSCVNTLGNYSCQCKAGHSSPGGNSCILNITTDKIPFSCLQLLVTGGDDIGLCRIHLQGIQESKKFCSFMKDIRERWSSALGNGSNPVPLQNATASFDSFVGDISELPPKEKVLAATVFLKSVESVAFEAALRSPMNQIKPIRTGMMTIAAKAVKDNCSSQGESISLNAKNEWMAIDCTTVVGSDRSGTGAVVFIVYDQLESVLKDSVSDQSLTGAERLNEVTLNSNVVSATIGKSRNLSRPFNFTLEHKETTDNEEKSICVFWDVAGDKGNWSKEGCELLTANSTHTTCTCDHMSIFSILVDRNASQEDGALSIITHVGLSISLLCLFLAILTFLLCRSLWNVSTSLHLQLCLCLFMANLLFLTGMDKAKDKIGCAVIAGLLHYLFLACFTWMFLEGLHLFLTVRNLKVVNYTSASRFKKRYMYPFGYGFPALIVAISAAVNSDGYGSTKHCWLETDNGFLWSFLGPVCLIILMNCTFFITTLWILRDKICSLNSDVSTVKNTRLLTFKAVAQLFILGCTWSFGLLPGKVMAYLFTIVNSLQGAFIFLVHCLLNRQVRAEYKRWIQRIEKPSTRTTTFEISMSAAPLNTGIV</sequence>
<dbReference type="GO" id="GO:0007189">
    <property type="term" value="P:adenylate cyclase-activating G protein-coupled receptor signaling pathway"/>
    <property type="evidence" value="ECO:0007669"/>
    <property type="project" value="TreeGrafter"/>
</dbReference>
<dbReference type="SUPFAM" id="SSF57184">
    <property type="entry name" value="Growth factor receptor domain"/>
    <property type="match status" value="2"/>
</dbReference>
<feature type="domain" description="EGF-like" evidence="18">
    <location>
        <begin position="98"/>
        <end position="136"/>
    </location>
</feature>
<feature type="transmembrane region" description="Helical" evidence="17">
    <location>
        <begin position="1003"/>
        <end position="1021"/>
    </location>
</feature>
<dbReference type="EMBL" id="AGCU01143490">
    <property type="status" value="NOT_ANNOTATED_CDS"/>
    <property type="molecule type" value="Genomic_DNA"/>
</dbReference>
<protein>
    <recommendedName>
        <fullName evidence="23">Adhesion G protein-coupled receptor E1</fullName>
    </recommendedName>
</protein>
<evidence type="ECO:0000256" key="6">
    <source>
        <dbReference type="ARBA" id="ARBA00022729"/>
    </source>
</evidence>
<dbReference type="PROSITE" id="PS00010">
    <property type="entry name" value="ASX_HYDROXYL"/>
    <property type="match status" value="11"/>
</dbReference>
<dbReference type="InterPro" id="IPR000742">
    <property type="entry name" value="EGF"/>
</dbReference>
<evidence type="ECO:0000256" key="13">
    <source>
        <dbReference type="ARBA" id="ARBA00023170"/>
    </source>
</evidence>
<feature type="transmembrane region" description="Helical" evidence="17">
    <location>
        <begin position="844"/>
        <end position="863"/>
    </location>
</feature>
<evidence type="ECO:0000256" key="4">
    <source>
        <dbReference type="ARBA" id="ARBA00022536"/>
    </source>
</evidence>
<evidence type="ECO:0000256" key="9">
    <source>
        <dbReference type="ARBA" id="ARBA00022989"/>
    </source>
</evidence>
<evidence type="ECO:0008006" key="23">
    <source>
        <dbReference type="Google" id="ProtNLM"/>
    </source>
</evidence>